<dbReference type="NCBIfam" id="TIGR03586">
    <property type="entry name" value="PseI"/>
    <property type="match status" value="1"/>
</dbReference>
<dbReference type="InterPro" id="IPR057736">
    <property type="entry name" value="SAF_PseI/NeuA/NeuB"/>
</dbReference>
<dbReference type="AlphaFoldDB" id="A0A4R0KCN8"/>
<dbReference type="InterPro" id="IPR006190">
    <property type="entry name" value="SAF_AFP_Neu5Ac"/>
</dbReference>
<protein>
    <submittedName>
        <fullName evidence="2">Pseudaminic acid synthase</fullName>
        <ecNumber evidence="2">2.5.1.97</ecNumber>
    </submittedName>
</protein>
<evidence type="ECO:0000313" key="3">
    <source>
        <dbReference type="Proteomes" id="UP000291144"/>
    </source>
</evidence>
<proteinExistence type="predicted"/>
<keyword evidence="2" id="KW-0808">Transferase</keyword>
<dbReference type="GO" id="GO:0016051">
    <property type="term" value="P:carbohydrate biosynthetic process"/>
    <property type="evidence" value="ECO:0007669"/>
    <property type="project" value="InterPro"/>
</dbReference>
<dbReference type="InterPro" id="IPR036732">
    <property type="entry name" value="AFP_Neu5c_C_sf"/>
</dbReference>
<dbReference type="CDD" id="cd11615">
    <property type="entry name" value="SAF_NeuB_like"/>
    <property type="match status" value="1"/>
</dbReference>
<dbReference type="GO" id="GO:0047444">
    <property type="term" value="F:N-acylneuraminate-9-phosphate synthase activity"/>
    <property type="evidence" value="ECO:0007669"/>
    <property type="project" value="TreeGrafter"/>
</dbReference>
<comment type="caution">
    <text evidence="2">The sequence shown here is derived from an EMBL/GenBank/DDBJ whole genome shotgun (WGS) entry which is preliminary data.</text>
</comment>
<dbReference type="InterPro" id="IPR051690">
    <property type="entry name" value="PseI-like"/>
</dbReference>
<dbReference type="InterPro" id="IPR013974">
    <property type="entry name" value="SAF"/>
</dbReference>
<evidence type="ECO:0000259" key="1">
    <source>
        <dbReference type="PROSITE" id="PS50844"/>
    </source>
</evidence>
<dbReference type="InterPro" id="IPR020030">
    <property type="entry name" value="Pseudaminic_synth_PseI"/>
</dbReference>
<dbReference type="SMART" id="SM00858">
    <property type="entry name" value="SAF"/>
    <property type="match status" value="1"/>
</dbReference>
<gene>
    <name evidence="2" type="primary">pseI</name>
    <name evidence="2" type="ORF">E0H73_27480</name>
</gene>
<dbReference type="OrthoDB" id="9814210at2"/>
<dbReference type="SUPFAM" id="SSF51269">
    <property type="entry name" value="AFP III-like domain"/>
    <property type="match status" value="1"/>
</dbReference>
<evidence type="ECO:0000313" key="2">
    <source>
        <dbReference type="EMBL" id="TCC58081.1"/>
    </source>
</evidence>
<name>A0A4R0KCN8_9ACTN</name>
<sequence>MNTTIEIGGVPVGPDHQPFVIAEMSGNHNGDLERAKDIVRAVAESGAQALKLQTYTADTMTLDVDLPAFRLPSEHELWSDARLYDLYDEAHTPWAWHEPIFDLATSLGMVAFSSAFDRTAIDFLEKLNVPAYKVASNEIGDLPLVRGMAETGKPIIISTGSATLTDIDAAVRAARSTGNEQIIVLSCTASYPAPPEQSNLRAIPVLRDALGVQVGLSDHTMGIGAAIAAVALGATVIEKHVTLKRADGGVDSAFSLEPGELEALVENTRVAQLALGEPIIGPKQAEQNVLRFRRSLYVTRDVKAGERVAVDNVRSVRPAGGLPPDAFGSVEGREFRVDAPEGTPLTWDIL</sequence>
<dbReference type="InterPro" id="IPR013132">
    <property type="entry name" value="PseI/NeuA/B-like_N"/>
</dbReference>
<dbReference type="PANTHER" id="PTHR42966">
    <property type="entry name" value="N-ACETYLNEURAMINATE SYNTHASE"/>
    <property type="match status" value="1"/>
</dbReference>
<keyword evidence="3" id="KW-1185">Reference proteome</keyword>
<dbReference type="InterPro" id="IPR013785">
    <property type="entry name" value="Aldolase_TIM"/>
</dbReference>
<dbReference type="Pfam" id="PF03102">
    <property type="entry name" value="NeuB"/>
    <property type="match status" value="1"/>
</dbReference>
<dbReference type="Gene3D" id="3.20.20.70">
    <property type="entry name" value="Aldolase class I"/>
    <property type="match status" value="1"/>
</dbReference>
<dbReference type="RefSeq" id="WP_131361472.1">
    <property type="nucleotide sequence ID" value="NZ_SJKB01000009.1"/>
</dbReference>
<dbReference type="SUPFAM" id="SSF51569">
    <property type="entry name" value="Aldolase"/>
    <property type="match status" value="1"/>
</dbReference>
<dbReference type="Proteomes" id="UP000291144">
    <property type="component" value="Unassembled WGS sequence"/>
</dbReference>
<reference evidence="2 3" key="1">
    <citation type="submission" date="2019-02" db="EMBL/GenBank/DDBJ databases">
        <title>Kribbella capetownensis sp. nov. and Kribbella speibonae sp. nov., isolated from soil.</title>
        <authorList>
            <person name="Curtis S.M."/>
            <person name="Norton I."/>
            <person name="Everest G.J."/>
            <person name="Meyers P.R."/>
        </authorList>
    </citation>
    <scope>NUCLEOTIDE SEQUENCE [LARGE SCALE GENOMIC DNA]</scope>
    <source>
        <strain evidence="2 3">NRRL B-24813</strain>
    </source>
</reference>
<feature type="domain" description="AFP-like" evidence="1">
    <location>
        <begin position="295"/>
        <end position="350"/>
    </location>
</feature>
<dbReference type="Pfam" id="PF08666">
    <property type="entry name" value="SAF"/>
    <property type="match status" value="1"/>
</dbReference>
<dbReference type="PANTHER" id="PTHR42966:SF2">
    <property type="entry name" value="PSEUDAMINIC ACID SYNTHASE"/>
    <property type="match status" value="1"/>
</dbReference>
<organism evidence="2 3">
    <name type="scientific">Kribbella pittospori</name>
    <dbReference type="NCBI Taxonomy" id="722689"/>
    <lineage>
        <taxon>Bacteria</taxon>
        <taxon>Bacillati</taxon>
        <taxon>Actinomycetota</taxon>
        <taxon>Actinomycetes</taxon>
        <taxon>Propionibacteriales</taxon>
        <taxon>Kribbellaceae</taxon>
        <taxon>Kribbella</taxon>
    </lineage>
</organism>
<dbReference type="Gene3D" id="3.90.1210.10">
    <property type="entry name" value="Antifreeze-like/N-acetylneuraminic acid synthase C-terminal domain"/>
    <property type="match status" value="1"/>
</dbReference>
<dbReference type="PROSITE" id="PS50844">
    <property type="entry name" value="AFP_LIKE"/>
    <property type="match status" value="1"/>
</dbReference>
<dbReference type="EC" id="2.5.1.97" evidence="2"/>
<accession>A0A4R0KCN8</accession>
<dbReference type="EMBL" id="SJKB01000009">
    <property type="protein sequence ID" value="TCC58081.1"/>
    <property type="molecule type" value="Genomic_DNA"/>
</dbReference>